<evidence type="ECO:0000313" key="9">
    <source>
        <dbReference type="EMBL" id="EPE31362.1"/>
    </source>
</evidence>
<keyword evidence="3" id="KW-0227">DNA damage</keyword>
<dbReference type="InterPro" id="IPR027417">
    <property type="entry name" value="P-loop_NTPase"/>
</dbReference>
<dbReference type="InterPro" id="IPR052093">
    <property type="entry name" value="HR_Repair_Mediator"/>
</dbReference>
<dbReference type="RefSeq" id="XP_008081637.1">
    <property type="nucleotide sequence ID" value="XM_008083446.1"/>
</dbReference>
<keyword evidence="9" id="KW-0378">Hydrolase</keyword>
<feature type="region of interest" description="Disordered" evidence="7">
    <location>
        <begin position="404"/>
        <end position="471"/>
    </location>
</feature>
<name>S3CYM3_GLAL2</name>
<evidence type="ECO:0000256" key="4">
    <source>
        <dbReference type="ARBA" id="ARBA00022840"/>
    </source>
</evidence>
<dbReference type="EMBL" id="KE145362">
    <property type="protein sequence ID" value="EPE31362.1"/>
    <property type="molecule type" value="Genomic_DNA"/>
</dbReference>
<dbReference type="SUPFAM" id="SSF52540">
    <property type="entry name" value="P-loop containing nucleoside triphosphate hydrolases"/>
    <property type="match status" value="1"/>
</dbReference>
<dbReference type="GO" id="GO:0033065">
    <property type="term" value="C:Rad51C-XRCC3 complex"/>
    <property type="evidence" value="ECO:0007669"/>
    <property type="project" value="TreeGrafter"/>
</dbReference>
<dbReference type="GO" id="GO:0005524">
    <property type="term" value="F:ATP binding"/>
    <property type="evidence" value="ECO:0007669"/>
    <property type="project" value="UniProtKB-KW"/>
</dbReference>
<dbReference type="Proteomes" id="UP000016922">
    <property type="component" value="Unassembled WGS sequence"/>
</dbReference>
<dbReference type="OrthoDB" id="5957327at2759"/>
<dbReference type="HOGENOM" id="CLU_043547_1_0_1"/>
<evidence type="ECO:0000256" key="1">
    <source>
        <dbReference type="ARBA" id="ARBA00004123"/>
    </source>
</evidence>
<keyword evidence="10" id="KW-1185">Reference proteome</keyword>
<dbReference type="InterPro" id="IPR049428">
    <property type="entry name" value="RecA-like_N"/>
</dbReference>
<keyword evidence="4" id="KW-0067">ATP-binding</keyword>
<feature type="domain" description="RecA family profile 1" evidence="8">
    <location>
        <begin position="35"/>
        <end position="259"/>
    </location>
</feature>
<keyword evidence="2" id="KW-0547">Nucleotide-binding</keyword>
<dbReference type="CDD" id="cd01393">
    <property type="entry name" value="RecA-like"/>
    <property type="match status" value="1"/>
</dbReference>
<dbReference type="GO" id="GO:0000707">
    <property type="term" value="P:meiotic DNA recombinase assembly"/>
    <property type="evidence" value="ECO:0007669"/>
    <property type="project" value="TreeGrafter"/>
</dbReference>
<dbReference type="eggNOG" id="KOG1433">
    <property type="taxonomic scope" value="Eukaryota"/>
</dbReference>
<evidence type="ECO:0000313" key="10">
    <source>
        <dbReference type="Proteomes" id="UP000016922"/>
    </source>
</evidence>
<keyword evidence="5" id="KW-0234">DNA repair</keyword>
<evidence type="ECO:0000256" key="6">
    <source>
        <dbReference type="ARBA" id="ARBA00023242"/>
    </source>
</evidence>
<evidence type="ECO:0000256" key="2">
    <source>
        <dbReference type="ARBA" id="ARBA00022741"/>
    </source>
</evidence>
<feature type="compositionally biased region" description="Basic and acidic residues" evidence="7">
    <location>
        <begin position="53"/>
        <end position="71"/>
    </location>
</feature>
<comment type="subcellular location">
    <subcellularLocation>
        <location evidence="1">Nucleus</location>
    </subcellularLocation>
</comment>
<reference evidence="9 10" key="1">
    <citation type="journal article" date="2013" name="BMC Genomics">
        <title>Genomics-driven discovery of the pneumocandin biosynthetic gene cluster in the fungus Glarea lozoyensis.</title>
        <authorList>
            <person name="Chen L."/>
            <person name="Yue Q."/>
            <person name="Zhang X."/>
            <person name="Xiang M."/>
            <person name="Wang C."/>
            <person name="Li S."/>
            <person name="Che Y."/>
            <person name="Ortiz-Lopez F.J."/>
            <person name="Bills G.F."/>
            <person name="Liu X."/>
            <person name="An Z."/>
        </authorList>
    </citation>
    <scope>NUCLEOTIDE SEQUENCE [LARGE SCALE GENOMIC DNA]</scope>
    <source>
        <strain evidence="10">ATCC 20868 / MF5171</strain>
    </source>
</reference>
<dbReference type="GO" id="GO:0033063">
    <property type="term" value="C:Rad51B-Rad51C-Rad51D-XRCC2 complex"/>
    <property type="evidence" value="ECO:0007669"/>
    <property type="project" value="TreeGrafter"/>
</dbReference>
<feature type="compositionally biased region" description="Acidic residues" evidence="7">
    <location>
        <begin position="430"/>
        <end position="447"/>
    </location>
</feature>
<keyword evidence="6" id="KW-0539">Nucleus</keyword>
<dbReference type="PRINTS" id="PR00830">
    <property type="entry name" value="ENDOLAPTASE"/>
</dbReference>
<evidence type="ECO:0000256" key="7">
    <source>
        <dbReference type="SAM" id="MobiDB-lite"/>
    </source>
</evidence>
<dbReference type="Gene3D" id="3.40.50.300">
    <property type="entry name" value="P-loop containing nucleotide triphosphate hydrolases"/>
    <property type="match status" value="1"/>
</dbReference>
<gene>
    <name evidence="9" type="ORF">GLAREA_12665</name>
</gene>
<dbReference type="GO" id="GO:0000400">
    <property type="term" value="F:four-way junction DNA binding"/>
    <property type="evidence" value="ECO:0007669"/>
    <property type="project" value="TreeGrafter"/>
</dbReference>
<dbReference type="GO" id="GO:0007131">
    <property type="term" value="P:reciprocal meiotic recombination"/>
    <property type="evidence" value="ECO:0007669"/>
    <property type="project" value="TreeGrafter"/>
</dbReference>
<accession>S3CYM3</accession>
<dbReference type="GeneID" id="19471705"/>
<sequence length="471" mass="50691">MDYESIHGEGHSNFPSTHRLPTISLAQALEESKGSGRFISTGVRGLDGGLVNRGDEVDGDGREEGKGEGEYGKGTGKGIGGVERGKVMEIYGPPGVGKTGVGMQIAASALGSGDGVMWVDASHPIPGIRFMHILDSHLQKTKSSQEESSSEIRTAEDALENLTHYSVPTLAHLLALFSQQTANHPAPNTSLIVIDSFSTLISTAFPRTAEPPAVANKKPGAPKPTNPSSRKFPILQHLLGTLQKLAATRNIAIVILSQCVTKMRPGIGAVLVPAINVPSWDQGLSSRVVLFRDWGWNDEGGDAVYGARLAQVVKAEGLTLPEGRGWLAGFTITETGIRSLPLPTFAVFNPPTVPPFNPRHFQDGQPHSTPQVLPQKRKLAFTDLEIPDSEGEDDEDYGWAEEDEVEVPVMPPQWQGSEDILIPDPKEKEIEAEEEEENDVEEPDEMNPNDALQDGKTGTGEILDSDDELAL</sequence>
<dbReference type="PANTHER" id="PTHR46239:SF1">
    <property type="entry name" value="DNA REPAIR PROTEIN RAD51 HOMOLOG 3"/>
    <property type="match status" value="1"/>
</dbReference>
<dbReference type="GO" id="GO:0008821">
    <property type="term" value="F:crossover junction DNA endonuclease activity"/>
    <property type="evidence" value="ECO:0007669"/>
    <property type="project" value="TreeGrafter"/>
</dbReference>
<proteinExistence type="predicted"/>
<organism evidence="9 10">
    <name type="scientific">Glarea lozoyensis (strain ATCC 20868 / MF5171)</name>
    <dbReference type="NCBI Taxonomy" id="1116229"/>
    <lineage>
        <taxon>Eukaryota</taxon>
        <taxon>Fungi</taxon>
        <taxon>Dikarya</taxon>
        <taxon>Ascomycota</taxon>
        <taxon>Pezizomycotina</taxon>
        <taxon>Leotiomycetes</taxon>
        <taxon>Helotiales</taxon>
        <taxon>Helotiaceae</taxon>
        <taxon>Glarea</taxon>
    </lineage>
</organism>
<dbReference type="Pfam" id="PF00154">
    <property type="entry name" value="RecA_N"/>
    <property type="match status" value="1"/>
</dbReference>
<feature type="region of interest" description="Disordered" evidence="7">
    <location>
        <begin position="50"/>
        <end position="78"/>
    </location>
</feature>
<dbReference type="KEGG" id="glz:GLAREA_12665"/>
<dbReference type="OMA" id="IACNALR"/>
<evidence type="ECO:0000259" key="8">
    <source>
        <dbReference type="PROSITE" id="PS50162"/>
    </source>
</evidence>
<protein>
    <submittedName>
        <fullName evidence="9">p-loop containing nucleoside triphosphate hydrolase</fullName>
    </submittedName>
</protein>
<dbReference type="GO" id="GO:0140664">
    <property type="term" value="F:ATP-dependent DNA damage sensor activity"/>
    <property type="evidence" value="ECO:0007669"/>
    <property type="project" value="InterPro"/>
</dbReference>
<dbReference type="AlphaFoldDB" id="S3CYM3"/>
<feature type="region of interest" description="Disordered" evidence="7">
    <location>
        <begin position="210"/>
        <end position="229"/>
    </location>
</feature>
<dbReference type="GO" id="GO:0005657">
    <property type="term" value="C:replication fork"/>
    <property type="evidence" value="ECO:0007669"/>
    <property type="project" value="TreeGrafter"/>
</dbReference>
<evidence type="ECO:0000256" key="5">
    <source>
        <dbReference type="ARBA" id="ARBA00023204"/>
    </source>
</evidence>
<dbReference type="STRING" id="1116229.S3CYM3"/>
<dbReference type="PANTHER" id="PTHR46239">
    <property type="entry name" value="DNA REPAIR PROTEIN RAD51 HOMOLOG 3 RAD51C"/>
    <property type="match status" value="1"/>
</dbReference>
<dbReference type="PROSITE" id="PS50162">
    <property type="entry name" value="RECA_2"/>
    <property type="match status" value="1"/>
</dbReference>
<evidence type="ECO:0000256" key="3">
    <source>
        <dbReference type="ARBA" id="ARBA00022763"/>
    </source>
</evidence>
<dbReference type="InterPro" id="IPR020588">
    <property type="entry name" value="RecA_ATP-bd"/>
</dbReference>